<reference evidence="2 3" key="1">
    <citation type="submission" date="2017-08" db="EMBL/GenBank/DDBJ databases">
        <title>Reclassification of Bisgaard taxon 37 and 44.</title>
        <authorList>
            <person name="Christensen H."/>
        </authorList>
    </citation>
    <scope>NUCLEOTIDE SEQUENCE [LARGE SCALE GENOMIC DNA]</scope>
    <source>
        <strain evidence="2 3">111</strain>
    </source>
</reference>
<accession>A0A3A1YK36</accession>
<keyword evidence="3" id="KW-1185">Reference proteome</keyword>
<feature type="transmembrane region" description="Helical" evidence="1">
    <location>
        <begin position="141"/>
        <end position="159"/>
    </location>
</feature>
<dbReference type="Proteomes" id="UP000265916">
    <property type="component" value="Unassembled WGS sequence"/>
</dbReference>
<proteinExistence type="predicted"/>
<evidence type="ECO:0000313" key="3">
    <source>
        <dbReference type="Proteomes" id="UP000265916"/>
    </source>
</evidence>
<keyword evidence="1" id="KW-0472">Membrane</keyword>
<feature type="transmembrane region" description="Helical" evidence="1">
    <location>
        <begin position="99"/>
        <end position="120"/>
    </location>
</feature>
<evidence type="ECO:0000313" key="2">
    <source>
        <dbReference type="EMBL" id="RIY38633.1"/>
    </source>
</evidence>
<evidence type="ECO:0000256" key="1">
    <source>
        <dbReference type="SAM" id="Phobius"/>
    </source>
</evidence>
<feature type="transmembrane region" description="Helical" evidence="1">
    <location>
        <begin position="165"/>
        <end position="182"/>
    </location>
</feature>
<organism evidence="2 3">
    <name type="scientific">Psittacicella hinzii</name>
    <dbReference type="NCBI Taxonomy" id="2028575"/>
    <lineage>
        <taxon>Bacteria</taxon>
        <taxon>Pseudomonadati</taxon>
        <taxon>Pseudomonadota</taxon>
        <taxon>Gammaproteobacteria</taxon>
        <taxon>Pasteurellales</taxon>
        <taxon>Psittacicellaceae</taxon>
        <taxon>Psittacicella</taxon>
    </lineage>
</organism>
<sequence length="198" mass="22402">MVGAIVHFSGYSANANTAGQHLQQLVSLGVVSVPDNWQAWLAAGGYTWQEISQQVTSEQSLPALTQQVMHTTGARLNAENLQDFMLSLHFYFWLLKLRFTYLVPHLVLLVPMVVALWYSLRCYRHIGEHNLRYVSPLRKQISLYTWGISTWLVMVLLALPLHLPLGLVTLGICLMLLSAYDLRKIVQVSRKTTTITPV</sequence>
<protein>
    <recommendedName>
        <fullName evidence="4">DUF4400 domain-containing protein</fullName>
    </recommendedName>
</protein>
<dbReference type="EMBL" id="NRJG01000060">
    <property type="protein sequence ID" value="RIY38633.1"/>
    <property type="molecule type" value="Genomic_DNA"/>
</dbReference>
<evidence type="ECO:0008006" key="4">
    <source>
        <dbReference type="Google" id="ProtNLM"/>
    </source>
</evidence>
<gene>
    <name evidence="2" type="ORF">CKF58_03775</name>
</gene>
<keyword evidence="1" id="KW-1133">Transmembrane helix</keyword>
<dbReference type="AlphaFoldDB" id="A0A3A1YK36"/>
<comment type="caution">
    <text evidence="2">The sequence shown here is derived from an EMBL/GenBank/DDBJ whole genome shotgun (WGS) entry which is preliminary data.</text>
</comment>
<name>A0A3A1YK36_9GAMM</name>
<keyword evidence="1" id="KW-0812">Transmembrane</keyword>